<feature type="domain" description="BHLH" evidence="6">
    <location>
        <begin position="34"/>
        <end position="92"/>
    </location>
</feature>
<evidence type="ECO:0000259" key="6">
    <source>
        <dbReference type="PROSITE" id="PS50888"/>
    </source>
</evidence>
<evidence type="ECO:0000256" key="2">
    <source>
        <dbReference type="ARBA" id="ARBA00023015"/>
    </source>
</evidence>
<feature type="compositionally biased region" description="Basic and acidic residues" evidence="5">
    <location>
        <begin position="29"/>
        <end position="42"/>
    </location>
</feature>
<dbReference type="PROSITE" id="PS50888">
    <property type="entry name" value="BHLH"/>
    <property type="match status" value="1"/>
</dbReference>
<dbReference type="EMBL" id="AP019300">
    <property type="protein sequence ID" value="BBH00786.1"/>
    <property type="molecule type" value="Genomic_DNA"/>
</dbReference>
<dbReference type="InterPro" id="IPR011598">
    <property type="entry name" value="bHLH_dom"/>
</dbReference>
<dbReference type="GO" id="GO:0003700">
    <property type="term" value="F:DNA-binding transcription factor activity"/>
    <property type="evidence" value="ECO:0007669"/>
    <property type="project" value="TreeGrafter"/>
</dbReference>
<evidence type="ECO:0000256" key="3">
    <source>
        <dbReference type="ARBA" id="ARBA00023163"/>
    </source>
</evidence>
<keyword evidence="7" id="KW-0238">DNA-binding</keyword>
<feature type="region of interest" description="Disordered" evidence="5">
    <location>
        <begin position="21"/>
        <end position="44"/>
    </location>
</feature>
<dbReference type="InterPro" id="IPR036638">
    <property type="entry name" value="HLH_DNA-bd_sf"/>
</dbReference>
<proteinExistence type="predicted"/>
<evidence type="ECO:0000256" key="5">
    <source>
        <dbReference type="SAM" id="MobiDB-lite"/>
    </source>
</evidence>
<name>A0A4Y1R9X2_PRUDU</name>
<evidence type="ECO:0000256" key="4">
    <source>
        <dbReference type="ARBA" id="ARBA00023242"/>
    </source>
</evidence>
<dbReference type="InterPro" id="IPR051358">
    <property type="entry name" value="TF_AMS/ICE1/BHLH6-like"/>
</dbReference>
<keyword evidence="4" id="KW-0539">Nucleus</keyword>
<dbReference type="SMART" id="SM00353">
    <property type="entry name" value="HLH"/>
    <property type="match status" value="1"/>
</dbReference>
<keyword evidence="3" id="KW-0804">Transcription</keyword>
<feature type="non-terminal residue" evidence="7">
    <location>
        <position position="1"/>
    </location>
</feature>
<sequence length="212" mass="23983">NMEFVASALDELCITEQGKIGGRMGHRSHNNDDEYKSKNLHAERRRRQKLSERLLTLRALVPNITNASILFISHQMNKATIVEDAITYIHELQKTVNILKDQLFDMEASEEEAPEPKKEEIHSAEEMKKFGIQAGVNVTQIDGNKLWVKAILEKKRGGFTKLMEAMTAFGFELTDTSVTTSNGAMLVSSCVMGFYCETLEVEQTKELMLEII</sequence>
<gene>
    <name evidence="7" type="ORF">Prudu_010868</name>
</gene>
<organism evidence="7">
    <name type="scientific">Prunus dulcis</name>
    <name type="common">Almond</name>
    <name type="synonym">Amygdalus dulcis</name>
    <dbReference type="NCBI Taxonomy" id="3755"/>
    <lineage>
        <taxon>Eukaryota</taxon>
        <taxon>Viridiplantae</taxon>
        <taxon>Streptophyta</taxon>
        <taxon>Embryophyta</taxon>
        <taxon>Tracheophyta</taxon>
        <taxon>Spermatophyta</taxon>
        <taxon>Magnoliopsida</taxon>
        <taxon>eudicotyledons</taxon>
        <taxon>Gunneridae</taxon>
        <taxon>Pentapetalae</taxon>
        <taxon>rosids</taxon>
        <taxon>fabids</taxon>
        <taxon>Rosales</taxon>
        <taxon>Rosaceae</taxon>
        <taxon>Amygdaloideae</taxon>
        <taxon>Amygdaleae</taxon>
        <taxon>Prunus</taxon>
    </lineage>
</organism>
<dbReference type="PANTHER" id="PTHR31945">
    <property type="entry name" value="TRANSCRIPTION FACTOR SCREAM2-RELATED"/>
    <property type="match status" value="1"/>
</dbReference>
<dbReference type="GO" id="GO:0043565">
    <property type="term" value="F:sequence-specific DNA binding"/>
    <property type="evidence" value="ECO:0007669"/>
    <property type="project" value="TreeGrafter"/>
</dbReference>
<comment type="subcellular location">
    <subcellularLocation>
        <location evidence="1">Nucleus</location>
    </subcellularLocation>
</comment>
<reference evidence="7" key="1">
    <citation type="journal article" date="2019" name="Science">
        <title>Mutation of a bHLH transcription factor allowed almond domestication.</title>
        <authorList>
            <person name="Sanchez-Perez R."/>
            <person name="Pavan S."/>
            <person name="Mazzeo R."/>
            <person name="Moldovan C."/>
            <person name="Aiese Cigliano R."/>
            <person name="Del Cueto J."/>
            <person name="Ricciardi F."/>
            <person name="Lotti C."/>
            <person name="Ricciardi L."/>
            <person name="Dicenta F."/>
            <person name="Lopez-Marques R.L."/>
            <person name="Lindberg Moller B."/>
        </authorList>
    </citation>
    <scope>NUCLEOTIDE SEQUENCE</scope>
</reference>
<dbReference type="GO" id="GO:0046983">
    <property type="term" value="F:protein dimerization activity"/>
    <property type="evidence" value="ECO:0007669"/>
    <property type="project" value="InterPro"/>
</dbReference>
<evidence type="ECO:0000313" key="7">
    <source>
        <dbReference type="EMBL" id="BBH00786.1"/>
    </source>
</evidence>
<accession>A0A4Y1R9X2</accession>
<protein>
    <submittedName>
        <fullName evidence="7">Basic helix-loop-helix DNA-binding superfamily protein</fullName>
    </submittedName>
</protein>
<feature type="non-terminal residue" evidence="7">
    <location>
        <position position="212"/>
    </location>
</feature>
<dbReference type="Gene3D" id="4.10.280.10">
    <property type="entry name" value="Helix-loop-helix DNA-binding domain"/>
    <property type="match status" value="1"/>
</dbReference>
<dbReference type="PANTHER" id="PTHR31945:SF20">
    <property type="entry name" value="TRANSCRIPTION FACTOR DYT1"/>
    <property type="match status" value="1"/>
</dbReference>
<evidence type="ECO:0000256" key="1">
    <source>
        <dbReference type="ARBA" id="ARBA00004123"/>
    </source>
</evidence>
<dbReference type="Pfam" id="PF00010">
    <property type="entry name" value="HLH"/>
    <property type="match status" value="1"/>
</dbReference>
<dbReference type="GO" id="GO:0005634">
    <property type="term" value="C:nucleus"/>
    <property type="evidence" value="ECO:0007669"/>
    <property type="project" value="UniProtKB-SubCell"/>
</dbReference>
<dbReference type="SUPFAM" id="SSF47459">
    <property type="entry name" value="HLH, helix-loop-helix DNA-binding domain"/>
    <property type="match status" value="1"/>
</dbReference>
<keyword evidence="2" id="KW-0805">Transcription regulation</keyword>
<dbReference type="AlphaFoldDB" id="A0A4Y1R9X2"/>